<accession>A0A1F5ZKX6</accession>
<keyword evidence="2" id="KW-0732">Signal</keyword>
<sequence length="804" mass="87479">MKRFIMLIGFFLIFPLPTRAACSEISVDASCPAGKIKRDYTLDIAGTPGCTSGTDGPHTVCCDELSEANAVDSVRAPLCGSSQELGKANSSCWTCGADIRCAGLDLGLESADTTADIINNKQAISQTDTPQQVEQTWRVPNDKIPDTFRFNGIEYNRDGKGLIICRSNVLGCGASEVACESTLYGKYIPDESTDDPNAGKPQVEGIPIRRPNVPITDINTVPGHTAINITSRREFTVSGLVESFFKRVTTALQFVSGPDGRPKTSESEFDTEMEMFLGVFEPEWNAQGRLQGVDQGGKLMPLMLANTSLSWPVEKEGSLMTEKYVQSSGSYFGEPKDFECNVSPLMAETEPLKYDLPITLSGNVILGAITGTQRTDGNPGVPNLNLGTPRQEWGYYNDTNDRIELKPQLTELFKDCKANSPVRENKFHLFNILGFLGFGSGDADASRGLSTGYDVSGGPNDVIRDDCSGVQCILRYFIPMTTSTTVWIGSDGHPANYSSVIGGKNLQNNVGNADANVADLAENYRGWVNTSIPLTLQEDWKLHNYDTYGHAFTNLPQRPQYFVLGDREREVNYVTHAGAAATKDGIVAGLCMYSPLSKQNELFGMEKCEKVLEKSNATTTPNVPNTSTWAISQTISSQPFTPSGDFSKLLKQFSEDSGVPQCVLEGVADIEGGDRYDELPLNQCLATVNRCSAVGPMQFTTGQGPASDPTCSTCDAGYCPNAWARYGNNGNPCSYTDSLSAASRYLADYGHFDGNDLKNSVHDATTAFYDSDNDATARQVLGGCEYWEYVYRQCEPTYVCQANR</sequence>
<evidence type="ECO:0000256" key="1">
    <source>
        <dbReference type="SAM" id="MobiDB-lite"/>
    </source>
</evidence>
<dbReference type="AlphaFoldDB" id="A0A1F5ZKX6"/>
<comment type="caution">
    <text evidence="3">The sequence shown here is derived from an EMBL/GenBank/DDBJ whole genome shotgun (WGS) entry which is preliminary data.</text>
</comment>
<evidence type="ECO:0000313" key="4">
    <source>
        <dbReference type="Proteomes" id="UP000177416"/>
    </source>
</evidence>
<name>A0A1F5ZKX6_9BACT</name>
<evidence type="ECO:0000313" key="3">
    <source>
        <dbReference type="EMBL" id="OGG13149.1"/>
    </source>
</evidence>
<feature type="chain" id="PRO_5009522874" description="Transglycosylase SLT domain-containing protein" evidence="2">
    <location>
        <begin position="21"/>
        <end position="804"/>
    </location>
</feature>
<organism evidence="3 4">
    <name type="scientific">Candidatus Gottesmanbacteria bacterium RIFCSPHIGHO2_01_FULL_46_14</name>
    <dbReference type="NCBI Taxonomy" id="1798380"/>
    <lineage>
        <taxon>Bacteria</taxon>
        <taxon>Candidatus Gottesmaniibacteriota</taxon>
    </lineage>
</organism>
<proteinExistence type="predicted"/>
<dbReference type="EMBL" id="MFJJ01000046">
    <property type="protein sequence ID" value="OGG13149.1"/>
    <property type="molecule type" value="Genomic_DNA"/>
</dbReference>
<reference evidence="3 4" key="1">
    <citation type="journal article" date="2016" name="Nat. Commun.">
        <title>Thousands of microbial genomes shed light on interconnected biogeochemical processes in an aquifer system.</title>
        <authorList>
            <person name="Anantharaman K."/>
            <person name="Brown C.T."/>
            <person name="Hug L.A."/>
            <person name="Sharon I."/>
            <person name="Castelle C.J."/>
            <person name="Probst A.J."/>
            <person name="Thomas B.C."/>
            <person name="Singh A."/>
            <person name="Wilkins M.J."/>
            <person name="Karaoz U."/>
            <person name="Brodie E.L."/>
            <person name="Williams K.H."/>
            <person name="Hubbard S.S."/>
            <person name="Banfield J.F."/>
        </authorList>
    </citation>
    <scope>NUCLEOTIDE SEQUENCE [LARGE SCALE GENOMIC DNA]</scope>
</reference>
<gene>
    <name evidence="3" type="ORF">A2875_05570</name>
</gene>
<evidence type="ECO:0000256" key="2">
    <source>
        <dbReference type="SAM" id="SignalP"/>
    </source>
</evidence>
<feature type="region of interest" description="Disordered" evidence="1">
    <location>
        <begin position="190"/>
        <end position="210"/>
    </location>
</feature>
<feature type="signal peptide" evidence="2">
    <location>
        <begin position="1"/>
        <end position="20"/>
    </location>
</feature>
<protein>
    <recommendedName>
        <fullName evidence="5">Transglycosylase SLT domain-containing protein</fullName>
    </recommendedName>
</protein>
<dbReference type="Proteomes" id="UP000177416">
    <property type="component" value="Unassembled WGS sequence"/>
</dbReference>
<evidence type="ECO:0008006" key="5">
    <source>
        <dbReference type="Google" id="ProtNLM"/>
    </source>
</evidence>